<dbReference type="InterPro" id="IPR014729">
    <property type="entry name" value="Rossmann-like_a/b/a_fold"/>
</dbReference>
<dbReference type="GO" id="GO:0006437">
    <property type="term" value="P:tyrosyl-tRNA aminoacylation"/>
    <property type="evidence" value="ECO:0007669"/>
    <property type="project" value="InterPro"/>
</dbReference>
<keyword evidence="7 10" id="KW-0030">Aminoacyl-tRNA synthetase</keyword>
<dbReference type="InterPro" id="IPR002307">
    <property type="entry name" value="Tyr-tRNA-ligase"/>
</dbReference>
<comment type="catalytic activity">
    <reaction evidence="9 10">
        <text>tRNA(Tyr) + L-tyrosine + ATP = L-tyrosyl-tRNA(Tyr) + AMP + diphosphate + H(+)</text>
        <dbReference type="Rhea" id="RHEA:10220"/>
        <dbReference type="Rhea" id="RHEA-COMP:9706"/>
        <dbReference type="Rhea" id="RHEA-COMP:9707"/>
        <dbReference type="ChEBI" id="CHEBI:15378"/>
        <dbReference type="ChEBI" id="CHEBI:30616"/>
        <dbReference type="ChEBI" id="CHEBI:33019"/>
        <dbReference type="ChEBI" id="CHEBI:58315"/>
        <dbReference type="ChEBI" id="CHEBI:78442"/>
        <dbReference type="ChEBI" id="CHEBI:78536"/>
        <dbReference type="ChEBI" id="CHEBI:456215"/>
        <dbReference type="EC" id="6.1.1.1"/>
    </reaction>
</comment>
<dbReference type="SUPFAM" id="SSF52374">
    <property type="entry name" value="Nucleotidylyl transferase"/>
    <property type="match status" value="1"/>
</dbReference>
<dbReference type="CDD" id="cd00805">
    <property type="entry name" value="TyrRS_core"/>
    <property type="match status" value="1"/>
</dbReference>
<evidence type="ECO:0000256" key="8">
    <source>
        <dbReference type="ARBA" id="ARBA00033323"/>
    </source>
</evidence>
<name>A0A4T0N348_9BASI</name>
<dbReference type="InterPro" id="IPR002305">
    <property type="entry name" value="aa-tRNA-synth_Ic"/>
</dbReference>
<organism evidence="12 13">
    <name type="scientific">Wallemia mellicola</name>
    <dbReference type="NCBI Taxonomy" id="1708541"/>
    <lineage>
        <taxon>Eukaryota</taxon>
        <taxon>Fungi</taxon>
        <taxon>Dikarya</taxon>
        <taxon>Basidiomycota</taxon>
        <taxon>Wallemiomycotina</taxon>
        <taxon>Wallemiomycetes</taxon>
        <taxon>Wallemiales</taxon>
        <taxon>Wallemiaceae</taxon>
        <taxon>Wallemia</taxon>
    </lineage>
</organism>
<dbReference type="Gene3D" id="1.10.240.10">
    <property type="entry name" value="Tyrosyl-Transfer RNA Synthetase"/>
    <property type="match status" value="1"/>
</dbReference>
<dbReference type="InterPro" id="IPR024107">
    <property type="entry name" value="Tyr-tRNA-ligase_bac_1"/>
</dbReference>
<dbReference type="Pfam" id="PF00579">
    <property type="entry name" value="tRNA-synt_1b"/>
    <property type="match status" value="1"/>
</dbReference>
<evidence type="ECO:0000256" key="7">
    <source>
        <dbReference type="ARBA" id="ARBA00023146"/>
    </source>
</evidence>
<dbReference type="NCBIfam" id="TIGR00234">
    <property type="entry name" value="tyrS"/>
    <property type="match status" value="1"/>
</dbReference>
<accession>A0A4T0N348</accession>
<dbReference type="PANTHER" id="PTHR11766:SF0">
    <property type="entry name" value="TYROSINE--TRNA LIGASE, MITOCHONDRIAL"/>
    <property type="match status" value="1"/>
</dbReference>
<dbReference type="EMBL" id="SPRC01000034">
    <property type="protein sequence ID" value="TIB77440.1"/>
    <property type="molecule type" value="Genomic_DNA"/>
</dbReference>
<feature type="domain" description="Tyrosine--tRNA ligase SYY-like C-terminal" evidence="11">
    <location>
        <begin position="406"/>
        <end position="454"/>
    </location>
</feature>
<evidence type="ECO:0000256" key="9">
    <source>
        <dbReference type="ARBA" id="ARBA00048248"/>
    </source>
</evidence>
<dbReference type="PANTHER" id="PTHR11766">
    <property type="entry name" value="TYROSYL-TRNA SYNTHETASE"/>
    <property type="match status" value="1"/>
</dbReference>
<dbReference type="EC" id="6.1.1.1" evidence="1 10"/>
<evidence type="ECO:0000313" key="12">
    <source>
        <dbReference type="EMBL" id="TIB77440.1"/>
    </source>
</evidence>
<dbReference type="HAMAP" id="MF_02006">
    <property type="entry name" value="Tyr_tRNA_synth_type1"/>
    <property type="match status" value="1"/>
</dbReference>
<evidence type="ECO:0000256" key="5">
    <source>
        <dbReference type="ARBA" id="ARBA00022884"/>
    </source>
</evidence>
<keyword evidence="5" id="KW-0694">RNA-binding</keyword>
<evidence type="ECO:0000256" key="4">
    <source>
        <dbReference type="ARBA" id="ARBA00022840"/>
    </source>
</evidence>
<dbReference type="GO" id="GO:0005739">
    <property type="term" value="C:mitochondrion"/>
    <property type="evidence" value="ECO:0007669"/>
    <property type="project" value="TreeGrafter"/>
</dbReference>
<dbReference type="PRINTS" id="PR01040">
    <property type="entry name" value="TRNASYNTHTYR"/>
</dbReference>
<keyword evidence="4 10" id="KW-0067">ATP-binding</keyword>
<dbReference type="Proteomes" id="UP000310685">
    <property type="component" value="Unassembled WGS sequence"/>
</dbReference>
<comment type="similarity">
    <text evidence="10">Belongs to the class-I aminoacyl-tRNA synthetase family.</text>
</comment>
<evidence type="ECO:0000256" key="2">
    <source>
        <dbReference type="ARBA" id="ARBA00022598"/>
    </source>
</evidence>
<dbReference type="Gene3D" id="3.10.290.10">
    <property type="entry name" value="RNA-binding S4 domain"/>
    <property type="match status" value="1"/>
</dbReference>
<gene>
    <name evidence="12" type="ORF">E3Q22_03063</name>
</gene>
<dbReference type="InterPro" id="IPR024088">
    <property type="entry name" value="Tyr-tRNA-ligase_bac-type"/>
</dbReference>
<keyword evidence="2 10" id="KW-0436">Ligase</keyword>
<dbReference type="GO" id="GO:0005829">
    <property type="term" value="C:cytosol"/>
    <property type="evidence" value="ECO:0007669"/>
    <property type="project" value="TreeGrafter"/>
</dbReference>
<evidence type="ECO:0000256" key="10">
    <source>
        <dbReference type="RuleBase" id="RU361234"/>
    </source>
</evidence>
<dbReference type="InterPro" id="IPR036986">
    <property type="entry name" value="S4_RNA-bd_sf"/>
</dbReference>
<dbReference type="Pfam" id="PF22421">
    <property type="entry name" value="SYY_C-terminal"/>
    <property type="match status" value="1"/>
</dbReference>
<dbReference type="InterPro" id="IPR054608">
    <property type="entry name" value="SYY-like_C"/>
</dbReference>
<evidence type="ECO:0000259" key="11">
    <source>
        <dbReference type="Pfam" id="PF22421"/>
    </source>
</evidence>
<evidence type="ECO:0000256" key="3">
    <source>
        <dbReference type="ARBA" id="ARBA00022741"/>
    </source>
</evidence>
<dbReference type="FunFam" id="1.10.240.10:FF:000001">
    <property type="entry name" value="Tyrosine--tRNA ligase"/>
    <property type="match status" value="1"/>
</dbReference>
<sequence length="459" mass="51145">MWAFRPTRRLLKNRSVYKELVDRGFVKDTTSELLGKHLESQSRTIYSGMDPTAVSLHAGHLLPLLACLHLHLAGHRIIPLIGGATGSIGDPSGRSTERTLIETKTLDNNIFNLTKQIESFYENSRKYADKYAPYDTTKGEVKVLNNKSWLGKLSLLEFLSTTGKISNIGPMLARDSVKNRLAKGISFTEFTYQLLQAADFQHLFSEHDCTVQIGGSDQWGNITAGVELIRRVFSSESTQDKAFGLTLPLLTTSSGDKFGKSAGNAVWLNSSLTSVFDFYQFWLKVTDMDVEKYLKLLTLVPLETISQIMEQQRAKPDQRLAQRRLADEVTTMIHGETGLEIAHVATNVLFGTSLRTLKAEKVVAAFESDPRLVRKSRKEVIDERLTKVVTFSPQVKSGSFENSPQSAQAKTLIGSGGVYLNGEKTTTINRTIVEEDIIDNELIFIRTGKSSHLIIQLVD</sequence>
<evidence type="ECO:0000256" key="6">
    <source>
        <dbReference type="ARBA" id="ARBA00022917"/>
    </source>
</evidence>
<dbReference type="SUPFAM" id="SSF55174">
    <property type="entry name" value="Alpha-L RNA-binding motif"/>
    <property type="match status" value="1"/>
</dbReference>
<keyword evidence="6 10" id="KW-0648">Protein biosynthesis</keyword>
<dbReference type="AlphaFoldDB" id="A0A4T0N348"/>
<evidence type="ECO:0000313" key="13">
    <source>
        <dbReference type="Proteomes" id="UP000310685"/>
    </source>
</evidence>
<dbReference type="Gene3D" id="3.40.50.620">
    <property type="entry name" value="HUPs"/>
    <property type="match status" value="1"/>
</dbReference>
<keyword evidence="3 10" id="KW-0547">Nucleotide-binding</keyword>
<protein>
    <recommendedName>
        <fullName evidence="1 10">Tyrosine--tRNA ligase</fullName>
        <ecNumber evidence="1 10">6.1.1.1</ecNumber>
    </recommendedName>
    <alternativeName>
        <fullName evidence="8 10">Tyrosyl-tRNA synthetase</fullName>
    </alternativeName>
</protein>
<reference evidence="12 13" key="1">
    <citation type="submission" date="2019-03" db="EMBL/GenBank/DDBJ databases">
        <title>Sequencing 25 genomes of Wallemia mellicola.</title>
        <authorList>
            <person name="Gostincar C."/>
        </authorList>
    </citation>
    <scope>NUCLEOTIDE SEQUENCE [LARGE SCALE GENOMIC DNA]</scope>
    <source>
        <strain evidence="12 13">EXF-6152</strain>
    </source>
</reference>
<comment type="caution">
    <text evidence="12">The sequence shown here is derived from an EMBL/GenBank/DDBJ whole genome shotgun (WGS) entry which is preliminary data.</text>
</comment>
<dbReference type="GO" id="GO:0004831">
    <property type="term" value="F:tyrosine-tRNA ligase activity"/>
    <property type="evidence" value="ECO:0007669"/>
    <property type="project" value="UniProtKB-EC"/>
</dbReference>
<dbReference type="GO" id="GO:0005524">
    <property type="term" value="F:ATP binding"/>
    <property type="evidence" value="ECO:0007669"/>
    <property type="project" value="UniProtKB-KW"/>
</dbReference>
<evidence type="ECO:0000256" key="1">
    <source>
        <dbReference type="ARBA" id="ARBA00013160"/>
    </source>
</evidence>
<proteinExistence type="inferred from homology"/>
<dbReference type="GO" id="GO:0003723">
    <property type="term" value="F:RNA binding"/>
    <property type="evidence" value="ECO:0007669"/>
    <property type="project" value="UniProtKB-KW"/>
</dbReference>